<evidence type="ECO:0000256" key="2">
    <source>
        <dbReference type="ARBA" id="ARBA00022692"/>
    </source>
</evidence>
<evidence type="ECO:0000259" key="7">
    <source>
        <dbReference type="PROSITE" id="PS50850"/>
    </source>
</evidence>
<dbReference type="AlphaFoldDB" id="A0A507B758"/>
<dbReference type="PANTHER" id="PTHR23501:SF198">
    <property type="entry name" value="AZOLE RESISTANCE PROTEIN 1-RELATED"/>
    <property type="match status" value="1"/>
</dbReference>
<dbReference type="Proteomes" id="UP000319257">
    <property type="component" value="Unassembled WGS sequence"/>
</dbReference>
<evidence type="ECO:0000256" key="4">
    <source>
        <dbReference type="ARBA" id="ARBA00023136"/>
    </source>
</evidence>
<sequence>MHAAFLDDHVKEARHEPAQTLPRQDHREAYRVSKLWLASLFPIRVACFVMTLFGLLARGRQETSWLGWQCGSKLDQRPASAADKAEGPSQAAPINEADDAVELEDILRQEDGQSPADNHPGHSAQSPKPHPPSTARALCIWSAIICGVLCPFLDEGIIATAIPQITEDFHSLLDIGWYGSSYLMTLCASQIIFGRLYSLFNPKYVFVLSLIIFEAGSIVCGTSLSSEALITGRAVAGCGAAAVMSGTIALFAAALPPERLALYVGGMGIVYGLAAVLGPVVGGILTNSSLTWRWQVTCFYINPPFAIPPLLAMFTIIKIPRPDEQQDAYTWWQKMKQLDYLGTALVFAGITSLIMGLQFGGSSYGWEDGRTVGCLVLAAVLFLSFSISQWCLGERALVPPRVIRRRIVIFGSIFTCFLEGAFLTLVYYLPVWFQSIQGITAEESGRRYLALCIPFIVAIFSSGWAVSRFGWFQPFMLGGTILVSLGSGLLSTLSASSSPKAWILYQVLAGVGIGASTEQAGVAVQGLLDEADAPIGLAVVLLSQNLGPAVGISVANAVFTRTLTAGTEQRFPAVDPKRILEAGATSLRQIVDPADVTDLITIYNQAVTRAFVVAAVMGAASVAGLIGIGMQRIPTKAS</sequence>
<keyword evidence="4 6" id="KW-0472">Membrane</keyword>
<name>A0A507B758_9PEZI</name>
<dbReference type="EMBL" id="SKBQ01000020">
    <property type="protein sequence ID" value="TPX15627.1"/>
    <property type="molecule type" value="Genomic_DNA"/>
</dbReference>
<dbReference type="InParanoid" id="A0A507B758"/>
<feature type="transmembrane region" description="Helical" evidence="6">
    <location>
        <begin position="338"/>
        <end position="357"/>
    </location>
</feature>
<evidence type="ECO:0000256" key="5">
    <source>
        <dbReference type="SAM" id="MobiDB-lite"/>
    </source>
</evidence>
<evidence type="ECO:0000256" key="1">
    <source>
        <dbReference type="ARBA" id="ARBA00004141"/>
    </source>
</evidence>
<comment type="subcellular location">
    <subcellularLocation>
        <location evidence="1">Membrane</location>
        <topology evidence="1">Multi-pass membrane protein</topology>
    </subcellularLocation>
</comment>
<dbReference type="Pfam" id="PF07690">
    <property type="entry name" value="MFS_1"/>
    <property type="match status" value="1"/>
</dbReference>
<proteinExistence type="predicted"/>
<dbReference type="GO" id="GO:0022857">
    <property type="term" value="F:transmembrane transporter activity"/>
    <property type="evidence" value="ECO:0007669"/>
    <property type="project" value="InterPro"/>
</dbReference>
<dbReference type="FunCoup" id="A0A507B758">
    <property type="interactions" value="58"/>
</dbReference>
<keyword evidence="3 6" id="KW-1133">Transmembrane helix</keyword>
<feature type="transmembrane region" description="Helical" evidence="6">
    <location>
        <begin position="407"/>
        <end position="428"/>
    </location>
</feature>
<protein>
    <recommendedName>
        <fullName evidence="7">Major facilitator superfamily (MFS) profile domain-containing protein</fullName>
    </recommendedName>
</protein>
<feature type="transmembrane region" description="Helical" evidence="6">
    <location>
        <begin position="474"/>
        <end position="495"/>
    </location>
</feature>
<dbReference type="GeneID" id="41971772"/>
<reference evidence="8 9" key="1">
    <citation type="submission" date="2019-06" db="EMBL/GenBank/DDBJ databases">
        <title>Draft genome sequence of the filamentous fungus Phialemoniopsis curvata isolated from diesel fuel.</title>
        <authorList>
            <person name="Varaljay V.A."/>
            <person name="Lyon W.J."/>
            <person name="Crouch A.L."/>
            <person name="Drake C.E."/>
            <person name="Hollomon J.M."/>
            <person name="Nadeau L.J."/>
            <person name="Nunn H.S."/>
            <person name="Stevenson B.S."/>
            <person name="Bojanowski C.L."/>
            <person name="Crookes-Goodson W.J."/>
        </authorList>
    </citation>
    <scope>NUCLEOTIDE SEQUENCE [LARGE SCALE GENOMIC DNA]</scope>
    <source>
        <strain evidence="8 9">D216</strain>
    </source>
</reference>
<feature type="transmembrane region" description="Helical" evidence="6">
    <location>
        <begin position="35"/>
        <end position="57"/>
    </location>
</feature>
<dbReference type="Gene3D" id="1.20.1250.20">
    <property type="entry name" value="MFS general substrate transporter like domains"/>
    <property type="match status" value="1"/>
</dbReference>
<accession>A0A507B758</accession>
<evidence type="ECO:0000313" key="9">
    <source>
        <dbReference type="Proteomes" id="UP000319257"/>
    </source>
</evidence>
<dbReference type="RefSeq" id="XP_030997338.1">
    <property type="nucleotide sequence ID" value="XM_031138723.1"/>
</dbReference>
<comment type="caution">
    <text evidence="8">The sequence shown here is derived from an EMBL/GenBank/DDBJ whole genome shotgun (WGS) entry which is preliminary data.</text>
</comment>
<dbReference type="GO" id="GO:0005886">
    <property type="term" value="C:plasma membrane"/>
    <property type="evidence" value="ECO:0007669"/>
    <property type="project" value="TreeGrafter"/>
</dbReference>
<feature type="transmembrane region" description="Helical" evidence="6">
    <location>
        <begin position="204"/>
        <end position="224"/>
    </location>
</feature>
<feature type="region of interest" description="Disordered" evidence="5">
    <location>
        <begin position="1"/>
        <end position="22"/>
    </location>
</feature>
<dbReference type="InterPro" id="IPR036259">
    <property type="entry name" value="MFS_trans_sf"/>
</dbReference>
<gene>
    <name evidence="8" type="ORF">E0L32_004325</name>
</gene>
<feature type="transmembrane region" description="Helical" evidence="6">
    <location>
        <begin position="175"/>
        <end position="197"/>
    </location>
</feature>
<evidence type="ECO:0000313" key="8">
    <source>
        <dbReference type="EMBL" id="TPX15627.1"/>
    </source>
</evidence>
<feature type="transmembrane region" description="Helical" evidence="6">
    <location>
        <begin position="606"/>
        <end position="628"/>
    </location>
</feature>
<feature type="transmembrane region" description="Helical" evidence="6">
    <location>
        <begin position="448"/>
        <end position="467"/>
    </location>
</feature>
<keyword evidence="2 6" id="KW-0812">Transmembrane</keyword>
<evidence type="ECO:0000256" key="3">
    <source>
        <dbReference type="ARBA" id="ARBA00022989"/>
    </source>
</evidence>
<feature type="transmembrane region" description="Helical" evidence="6">
    <location>
        <begin position="294"/>
        <end position="317"/>
    </location>
</feature>
<feature type="transmembrane region" description="Helical" evidence="6">
    <location>
        <begin position="260"/>
        <end position="282"/>
    </location>
</feature>
<keyword evidence="9" id="KW-1185">Reference proteome</keyword>
<organism evidence="8 9">
    <name type="scientific">Thyridium curvatum</name>
    <dbReference type="NCBI Taxonomy" id="1093900"/>
    <lineage>
        <taxon>Eukaryota</taxon>
        <taxon>Fungi</taxon>
        <taxon>Dikarya</taxon>
        <taxon>Ascomycota</taxon>
        <taxon>Pezizomycotina</taxon>
        <taxon>Sordariomycetes</taxon>
        <taxon>Sordariomycetidae</taxon>
        <taxon>Thyridiales</taxon>
        <taxon>Thyridiaceae</taxon>
        <taxon>Thyridium</taxon>
    </lineage>
</organism>
<feature type="transmembrane region" description="Helical" evidence="6">
    <location>
        <begin position="369"/>
        <end position="387"/>
    </location>
</feature>
<dbReference type="PANTHER" id="PTHR23501">
    <property type="entry name" value="MAJOR FACILITATOR SUPERFAMILY"/>
    <property type="match status" value="1"/>
</dbReference>
<dbReference type="InterPro" id="IPR020846">
    <property type="entry name" value="MFS_dom"/>
</dbReference>
<dbReference type="OrthoDB" id="10021397at2759"/>
<feature type="transmembrane region" description="Helical" evidence="6">
    <location>
        <begin position="138"/>
        <end position="163"/>
    </location>
</feature>
<dbReference type="PROSITE" id="PS50850">
    <property type="entry name" value="MFS"/>
    <property type="match status" value="1"/>
</dbReference>
<evidence type="ECO:0000256" key="6">
    <source>
        <dbReference type="SAM" id="Phobius"/>
    </source>
</evidence>
<feature type="domain" description="Major facilitator superfamily (MFS) profile" evidence="7">
    <location>
        <begin position="140"/>
        <end position="636"/>
    </location>
</feature>
<dbReference type="SUPFAM" id="SSF103473">
    <property type="entry name" value="MFS general substrate transporter"/>
    <property type="match status" value="1"/>
</dbReference>
<dbReference type="InterPro" id="IPR011701">
    <property type="entry name" value="MFS"/>
</dbReference>
<feature type="transmembrane region" description="Helical" evidence="6">
    <location>
        <begin position="230"/>
        <end position="253"/>
    </location>
</feature>
<feature type="region of interest" description="Disordered" evidence="5">
    <location>
        <begin position="111"/>
        <end position="130"/>
    </location>
</feature>